<dbReference type="Pfam" id="PF01464">
    <property type="entry name" value="SLT"/>
    <property type="match status" value="1"/>
</dbReference>
<dbReference type="InterPro" id="IPR023346">
    <property type="entry name" value="Lysozyme-like_dom_sf"/>
</dbReference>
<proteinExistence type="predicted"/>
<dbReference type="Gene3D" id="1.10.530.10">
    <property type="match status" value="1"/>
</dbReference>
<dbReference type="GeneID" id="40089559"/>
<dbReference type="KEGG" id="vg:40089559"/>
<dbReference type="EMBL" id="MF479730">
    <property type="protein sequence ID" value="ASU00738.1"/>
    <property type="molecule type" value="Genomic_DNA"/>
</dbReference>
<organism evidence="2 3">
    <name type="scientific">Aeromonas phage AS-gz</name>
    <dbReference type="NCBI Taxonomy" id="2026082"/>
    <lineage>
        <taxon>Viruses</taxon>
        <taxon>Duplodnaviria</taxon>
        <taxon>Heunggongvirae</taxon>
        <taxon>Uroviricota</taxon>
        <taxon>Caudoviricetes</taxon>
        <taxon>Pantevenvirales</taxon>
        <taxon>Straboviridae</taxon>
        <taxon>Tulanevirus</taxon>
        <taxon>Tulanevirus asgz</taxon>
    </lineage>
</organism>
<evidence type="ECO:0000313" key="3">
    <source>
        <dbReference type="Proteomes" id="UP000221110"/>
    </source>
</evidence>
<protein>
    <recommendedName>
        <fullName evidence="1">Transglycosylase SLT domain-containing protein</fullName>
    </recommendedName>
</protein>
<dbReference type="InterPro" id="IPR008258">
    <property type="entry name" value="Transglycosylase_SLT_dom_1"/>
</dbReference>
<evidence type="ECO:0000313" key="2">
    <source>
        <dbReference type="EMBL" id="ASU00738.1"/>
    </source>
</evidence>
<accession>A0A223LFC0</accession>
<dbReference type="RefSeq" id="YP_009613189.1">
    <property type="nucleotide sequence ID" value="NC_042019.1"/>
</dbReference>
<keyword evidence="3" id="KW-1185">Reference proteome</keyword>
<dbReference type="Proteomes" id="UP000221110">
    <property type="component" value="Segment"/>
</dbReference>
<evidence type="ECO:0000259" key="1">
    <source>
        <dbReference type="Pfam" id="PF01464"/>
    </source>
</evidence>
<sequence>MRLLMILMIVFATHVYAGPSVTDFTDTQKYNLSYAYNYGKAYGLMGELRDVNNPNFWNDRHLGTLFAAIAWEESSAGINTGRNKKGHHAYGMFQNLYTTVTSKLDNRGIPYRHWYLKRDLERKSSSAEWAMDELSYWLKVRKGNIRKALASYNAGWNYQAGLGYADRVLSKNRRLKQMEFIYK</sequence>
<reference evidence="2 3" key="1">
    <citation type="submission" date="2017-07" db="EMBL/GenBank/DDBJ databases">
        <title>In vitro design and evaluation of phage cocktails against multidrug-resistant Aeromonas salmonicida.</title>
        <authorList>
            <person name="Chen L."/>
            <person name="Yuan S."/>
            <person name="Ma Y."/>
        </authorList>
    </citation>
    <scope>NUCLEOTIDE SEQUENCE [LARGE SCALE GENOMIC DNA]</scope>
</reference>
<dbReference type="SUPFAM" id="SSF53955">
    <property type="entry name" value="Lysozyme-like"/>
    <property type="match status" value="1"/>
</dbReference>
<feature type="domain" description="Transglycosylase SLT" evidence="1">
    <location>
        <begin position="60"/>
        <end position="157"/>
    </location>
</feature>
<name>A0A223LFC0_9CAUD</name>